<dbReference type="EMBL" id="SGPL01000063">
    <property type="protein sequence ID" value="THH18800.1"/>
    <property type="molecule type" value="Genomic_DNA"/>
</dbReference>
<feature type="region of interest" description="Disordered" evidence="7">
    <location>
        <begin position="693"/>
        <end position="716"/>
    </location>
</feature>
<dbReference type="PANTHER" id="PTHR31313">
    <property type="entry name" value="TY1 ENHANCER ACTIVATOR"/>
    <property type="match status" value="1"/>
</dbReference>
<dbReference type="InterPro" id="IPR007219">
    <property type="entry name" value="XnlR_reg_dom"/>
</dbReference>
<dbReference type="SUPFAM" id="SSF51658">
    <property type="entry name" value="Xylose isomerase-like"/>
    <property type="match status" value="1"/>
</dbReference>
<keyword evidence="2" id="KW-0862">Zinc</keyword>
<keyword evidence="6" id="KW-0539">Nucleus</keyword>
<feature type="domain" description="Xylanolytic transcriptional activator regulatory" evidence="8">
    <location>
        <begin position="1001"/>
        <end position="1086"/>
    </location>
</feature>
<dbReference type="SMART" id="SM00906">
    <property type="entry name" value="Fungal_trans"/>
    <property type="match status" value="1"/>
</dbReference>
<keyword evidence="4" id="KW-0238">DNA-binding</keyword>
<reference evidence="9 10" key="1">
    <citation type="submission" date="2019-02" db="EMBL/GenBank/DDBJ databases">
        <title>Genome sequencing of the rare red list fungi Bondarzewia mesenterica.</title>
        <authorList>
            <person name="Buettner E."/>
            <person name="Kellner H."/>
        </authorList>
    </citation>
    <scope>NUCLEOTIDE SEQUENCE [LARGE SCALE GENOMIC DNA]</scope>
    <source>
        <strain evidence="9 10">DSM 108281</strain>
    </source>
</reference>
<keyword evidence="5" id="KW-0804">Transcription</keyword>
<evidence type="ECO:0000256" key="2">
    <source>
        <dbReference type="ARBA" id="ARBA00022833"/>
    </source>
</evidence>
<feature type="region of interest" description="Disordered" evidence="7">
    <location>
        <begin position="1391"/>
        <end position="1480"/>
    </location>
</feature>
<comment type="caution">
    <text evidence="9">The sequence shown here is derived from an EMBL/GenBank/DDBJ whole genome shotgun (WGS) entry which is preliminary data.</text>
</comment>
<evidence type="ECO:0000256" key="6">
    <source>
        <dbReference type="ARBA" id="ARBA00023242"/>
    </source>
</evidence>
<feature type="compositionally biased region" description="Low complexity" evidence="7">
    <location>
        <begin position="1425"/>
        <end position="1449"/>
    </location>
</feature>
<dbReference type="Gene3D" id="3.20.20.150">
    <property type="entry name" value="Divalent-metal-dependent TIM barrel enzymes"/>
    <property type="match status" value="1"/>
</dbReference>
<feature type="compositionally biased region" description="Polar residues" evidence="7">
    <location>
        <begin position="1471"/>
        <end position="1480"/>
    </location>
</feature>
<dbReference type="InterPro" id="IPR013022">
    <property type="entry name" value="Xyl_isomerase-like_TIM-brl"/>
</dbReference>
<dbReference type="GO" id="GO:0006351">
    <property type="term" value="P:DNA-templated transcription"/>
    <property type="evidence" value="ECO:0007669"/>
    <property type="project" value="InterPro"/>
</dbReference>
<dbReference type="GO" id="GO:0008270">
    <property type="term" value="F:zinc ion binding"/>
    <property type="evidence" value="ECO:0007669"/>
    <property type="project" value="InterPro"/>
</dbReference>
<evidence type="ECO:0000256" key="1">
    <source>
        <dbReference type="ARBA" id="ARBA00022723"/>
    </source>
</evidence>
<keyword evidence="3" id="KW-0805">Transcription regulation</keyword>
<organism evidence="9 10">
    <name type="scientific">Bondarzewia mesenterica</name>
    <dbReference type="NCBI Taxonomy" id="1095465"/>
    <lineage>
        <taxon>Eukaryota</taxon>
        <taxon>Fungi</taxon>
        <taxon>Dikarya</taxon>
        <taxon>Basidiomycota</taxon>
        <taxon>Agaricomycotina</taxon>
        <taxon>Agaricomycetes</taxon>
        <taxon>Russulales</taxon>
        <taxon>Bondarzewiaceae</taxon>
        <taxon>Bondarzewia</taxon>
    </lineage>
</organism>
<evidence type="ECO:0000313" key="9">
    <source>
        <dbReference type="EMBL" id="THH18800.1"/>
    </source>
</evidence>
<evidence type="ECO:0000256" key="5">
    <source>
        <dbReference type="ARBA" id="ARBA00023163"/>
    </source>
</evidence>
<dbReference type="Gene3D" id="4.10.240.10">
    <property type="entry name" value="Zn(2)-C6 fungal-type DNA-binding domain"/>
    <property type="match status" value="1"/>
</dbReference>
<feature type="region of interest" description="Disordered" evidence="7">
    <location>
        <begin position="584"/>
        <end position="655"/>
    </location>
</feature>
<dbReference type="Pfam" id="PF01261">
    <property type="entry name" value="AP_endonuc_2"/>
    <property type="match status" value="1"/>
</dbReference>
<dbReference type="Proteomes" id="UP000310158">
    <property type="component" value="Unassembled WGS sequence"/>
</dbReference>
<evidence type="ECO:0000256" key="7">
    <source>
        <dbReference type="SAM" id="MobiDB-lite"/>
    </source>
</evidence>
<accession>A0A4S4M7G7</accession>
<evidence type="ECO:0000259" key="8">
    <source>
        <dbReference type="SMART" id="SM00906"/>
    </source>
</evidence>
<evidence type="ECO:0000256" key="4">
    <source>
        <dbReference type="ARBA" id="ARBA00023125"/>
    </source>
</evidence>
<dbReference type="PROSITE" id="PS51257">
    <property type="entry name" value="PROKAR_LIPOPROTEIN"/>
    <property type="match status" value="1"/>
</dbReference>
<dbReference type="CDD" id="cd12148">
    <property type="entry name" value="fungal_TF_MHR"/>
    <property type="match status" value="1"/>
</dbReference>
<protein>
    <recommendedName>
        <fullName evidence="8">Xylanolytic transcriptional activator regulatory domain-containing protein</fullName>
    </recommendedName>
</protein>
<dbReference type="GO" id="GO:0000981">
    <property type="term" value="F:DNA-binding transcription factor activity, RNA polymerase II-specific"/>
    <property type="evidence" value="ECO:0007669"/>
    <property type="project" value="InterPro"/>
</dbReference>
<sequence length="1535" mass="165523">MCPSSTRPKFAIASLSLGSCLHHTLPVKIKAAIPDFEQFVSEVKQGQHTSLFPPSFDHETATERECAVAISTLCKSHSLSIPVLQPLRGFENFASPEAIAHALDDAERWLALMPQLETDLLLVCSNFIEGYQPRQTVKHYLDMQVTAFRLLGERAQKYGLKVGYEALAWGTVVDRWDLAWSVVKEVDMPNVGLILDSFNSLGNQYADPSLPSGVRPISQSILLSNLSALSGIPGDKVFLYQIADAQRPTSPIPSTPSAPARMTWSRASRLFPCETELGAYLPVAKFSDAVMKTGYKGWWSLEVFNKSLMQEGEGCVRSHGERGIRGLKKLWRAVEEVKQAKNEQEKEKAAISYISESKHLGRAAGSQTQTQQAQPTMTPTLTVAYIAIDVSENRQHSVVFRIRPIALFAARRAKRDPHISRLPSELLAAIVLLWADEPSRVKSRGYRVWWTAAACCNGLDPCSFCTDAGVECSYSSEPRRRGPPAGYLRYTETRVSILETFLGLVLSSLSHGNKSEAGTSNNSHARGSLPGPQTFADLANVIRAESTTATQDVWDAYKAVWSASETARVLEKVVVSFAAIVPRPEGQDAGANAGSSKPLLPPRASNDPGAAVSAAESTGMPTPHPHPNTHPEKTQAQTLDPLSPPIPASIFPHNQQHRNSFVHIPESYERTGGRALTPVSVLANVNAAQHVALPPSPTSARPQPNSRIHAHLHPHSQSPQLLQLTHPSSHPSAHTQAHDDLRHITESYSFLEAGGACEPPLRSIPSPASPMRYHHHGEESDSAMMLDDGAPEMSGGYTGAYWRTAQLALREMSPITSTLSALPPTDSIELPPPHVLSQLIDIHYLHVHPTLPILPPKSTLSYMLTSSLNPTSTSPSASASEAHICLILALCAYSGRLSPSVGHSLSSSVTPMQTPTHDHAVLMAMMGGLSPGKVAADLWYEQARTAMNAALRRRGCVETVQTLLLLALRDWGKGNEGQAWLLVGESFAFYLPDDFSVIFSSRITIGLAVRMGQELGLHLATHPNLSSLSHAQSQQFSPEEARMRNNIWGVTIILDVFLSLQLDRPSAISPPSPHHHFNYLSNGIGVAVPSPSAHNQTSSSAAPTTADSMLISNPAGALFAQTISLCRIVSRINFYLYHASLPMPVDGSSANLSAGQVDRLSNDCSPTEKLSVLKDELESWHMALPGQFRISVGEKTAPREVLEVNMLYYVAVILLWRPFCKGRTLHAAETSLEAASTFNVLLEKYRSAPLHPSDPLLAPSTPSTLLTSCNPTLIYLIFTASIAHVSSFRTLSLTLSQTGERPSTTMRLQTQLHLLNCGEALGAIGGTWELAGRCERTLGRLMELEGMKAGAGSVAVAATRPGTASGPGPASMGDGMSLGKRKRECGVETFPHKQHNMGHPNMHSTPPTFDDMPEVPATVDPMHRGSFSGAAGVPPASASASTSSSQIIPSQPPPSGAGPSGHGAAQWLLPSPTTTDSGAGSSFFDTVDMIVDDTAMSTGFEAPAADLFMGVWDGEWDENFLWSQLFSAGVMPDTG</sequence>
<dbReference type="PANTHER" id="PTHR31313:SF81">
    <property type="entry name" value="TY1 ENHANCER ACTIVATOR"/>
    <property type="match status" value="1"/>
</dbReference>
<dbReference type="InterPro" id="IPR036864">
    <property type="entry name" value="Zn2-C6_fun-type_DNA-bd_sf"/>
</dbReference>
<keyword evidence="1" id="KW-0479">Metal-binding</keyword>
<dbReference type="GO" id="GO:0003677">
    <property type="term" value="F:DNA binding"/>
    <property type="evidence" value="ECO:0007669"/>
    <property type="project" value="UniProtKB-KW"/>
</dbReference>
<dbReference type="InterPro" id="IPR036237">
    <property type="entry name" value="Xyl_isomerase-like_sf"/>
</dbReference>
<dbReference type="InterPro" id="IPR051615">
    <property type="entry name" value="Transcr_Regulatory_Elem"/>
</dbReference>
<dbReference type="OrthoDB" id="5360893at2759"/>
<evidence type="ECO:0000313" key="10">
    <source>
        <dbReference type="Proteomes" id="UP000310158"/>
    </source>
</evidence>
<keyword evidence="10" id="KW-1185">Reference proteome</keyword>
<evidence type="ECO:0000256" key="3">
    <source>
        <dbReference type="ARBA" id="ARBA00023015"/>
    </source>
</evidence>
<dbReference type="Pfam" id="PF04082">
    <property type="entry name" value="Fungal_trans"/>
    <property type="match status" value="1"/>
</dbReference>
<gene>
    <name evidence="9" type="ORF">EW146_g2246</name>
</gene>
<proteinExistence type="predicted"/>
<name>A0A4S4M7G7_9AGAM</name>